<dbReference type="EMBL" id="LAZR01052361">
    <property type="protein sequence ID" value="KKK83137.1"/>
    <property type="molecule type" value="Genomic_DNA"/>
</dbReference>
<accession>A0A0F8YP27</accession>
<name>A0A0F8YP27_9ZZZZ</name>
<organism evidence="1">
    <name type="scientific">marine sediment metagenome</name>
    <dbReference type="NCBI Taxonomy" id="412755"/>
    <lineage>
        <taxon>unclassified sequences</taxon>
        <taxon>metagenomes</taxon>
        <taxon>ecological metagenomes</taxon>
    </lineage>
</organism>
<gene>
    <name evidence="1" type="ORF">LCGC14_2796420</name>
</gene>
<reference evidence="1" key="1">
    <citation type="journal article" date="2015" name="Nature">
        <title>Complex archaea that bridge the gap between prokaryotes and eukaryotes.</title>
        <authorList>
            <person name="Spang A."/>
            <person name="Saw J.H."/>
            <person name="Jorgensen S.L."/>
            <person name="Zaremba-Niedzwiedzka K."/>
            <person name="Martijn J."/>
            <person name="Lind A.E."/>
            <person name="van Eijk R."/>
            <person name="Schleper C."/>
            <person name="Guy L."/>
            <person name="Ettema T.J."/>
        </authorList>
    </citation>
    <scope>NUCLEOTIDE SEQUENCE</scope>
</reference>
<feature type="non-terminal residue" evidence="1">
    <location>
        <position position="1"/>
    </location>
</feature>
<comment type="caution">
    <text evidence="1">The sequence shown here is derived from an EMBL/GenBank/DDBJ whole genome shotgun (WGS) entry which is preliminary data.</text>
</comment>
<sequence>LTISPEFTICNECHRVIPRLVDVCSYCDSSNFYGIKRLVSHDKVNNWDRTKISELAGRQKENSET</sequence>
<protein>
    <submittedName>
        <fullName evidence="1">Uncharacterized protein</fullName>
    </submittedName>
</protein>
<evidence type="ECO:0000313" key="1">
    <source>
        <dbReference type="EMBL" id="KKK83137.1"/>
    </source>
</evidence>
<proteinExistence type="predicted"/>
<dbReference type="AlphaFoldDB" id="A0A0F8YP27"/>